<dbReference type="InterPro" id="IPR052953">
    <property type="entry name" value="Ser-rich/MCO-related"/>
</dbReference>
<accession>A0A2H4SMR7</accession>
<name>A0A2H4SMR7_CORMI</name>
<feature type="compositionally biased region" description="Low complexity" evidence="1">
    <location>
        <begin position="248"/>
        <end position="263"/>
    </location>
</feature>
<sequence>MKWSTTMALAVAPLGTMAASNRLRSAHPVSLNPRAETESLLRGRSIAIINGMSGFGLNLNARNDIVIIWANPGNNAETTTINKPVTVTKTITAGAGEATAVPVAGGATTTIKEGETATVPATGASHTVKVGGPGGLTFQPDQLNVPVGDSVVFEFLSQNHTVTQSPFKTPCKAMEGGMDSGFLANPNNTVSPPPQVAMQVMATTPLWFYCKQKGHCGKGMVFSINPTADKTQAMFQSLAIVQNGTGEATPITGGTGQPGAAPAAPAPPAAEAPKESAAPKEGGNAAEPPKESAAPKEGGSAAEPPKEGGSVEPPKEGGNATEPAKEGGNAIEPPKEPANAEQPKESPTTELTPLPSAGAESGAGGATPGQGTVGADGSCTCVVACNAGGFPAAAQGAGAFGGFAGSLPTNMAALR</sequence>
<protein>
    <submittedName>
        <fullName evidence="3">Serine-threonine rich</fullName>
    </submittedName>
</protein>
<feature type="region of interest" description="Disordered" evidence="1">
    <location>
        <begin position="246"/>
        <end position="378"/>
    </location>
</feature>
<reference evidence="3 4" key="1">
    <citation type="journal article" date="2017" name="BMC Genomics">
        <title>Chromosome level assembly and secondary metabolite potential of the parasitic fungus Cordyceps militaris.</title>
        <authorList>
            <person name="Kramer G.J."/>
            <person name="Nodwell J.R."/>
        </authorList>
    </citation>
    <scope>NUCLEOTIDE SEQUENCE [LARGE SCALE GENOMIC DNA]</scope>
    <source>
        <strain evidence="3 4">ATCC 34164</strain>
    </source>
</reference>
<feature type="chain" id="PRO_5014185740" evidence="2">
    <location>
        <begin position="19"/>
        <end position="415"/>
    </location>
</feature>
<dbReference type="Gene3D" id="2.60.40.420">
    <property type="entry name" value="Cupredoxins - blue copper proteins"/>
    <property type="match status" value="1"/>
</dbReference>
<keyword evidence="2" id="KW-0732">Signal</keyword>
<dbReference type="PANTHER" id="PTHR34883">
    <property type="entry name" value="SERINE-RICH PROTEIN, PUTATIVE-RELATED-RELATED"/>
    <property type="match status" value="1"/>
</dbReference>
<dbReference type="OrthoDB" id="1921208at2759"/>
<dbReference type="EMBL" id="CP023325">
    <property type="protein sequence ID" value="ATY64396.1"/>
    <property type="molecule type" value="Genomic_DNA"/>
</dbReference>
<dbReference type="AlphaFoldDB" id="A0A2H4SMR7"/>
<dbReference type="VEuPathDB" id="FungiDB:A9K55_004184"/>
<evidence type="ECO:0000313" key="3">
    <source>
        <dbReference type="EMBL" id="ATY64396.1"/>
    </source>
</evidence>
<dbReference type="SUPFAM" id="SSF49503">
    <property type="entry name" value="Cupredoxins"/>
    <property type="match status" value="1"/>
</dbReference>
<evidence type="ECO:0000256" key="2">
    <source>
        <dbReference type="SAM" id="SignalP"/>
    </source>
</evidence>
<feature type="signal peptide" evidence="2">
    <location>
        <begin position="1"/>
        <end position="18"/>
    </location>
</feature>
<gene>
    <name evidence="3" type="ORF">A9K55_004184</name>
</gene>
<dbReference type="PANTHER" id="PTHR34883:SF4">
    <property type="entry name" value="CUPREDOXIN"/>
    <property type="match status" value="1"/>
</dbReference>
<dbReference type="Proteomes" id="UP000323067">
    <property type="component" value="Chromosome v"/>
</dbReference>
<feature type="compositionally biased region" description="Gly residues" evidence="1">
    <location>
        <begin position="361"/>
        <end position="374"/>
    </location>
</feature>
<proteinExistence type="predicted"/>
<dbReference type="CDD" id="cd00920">
    <property type="entry name" value="Cupredoxin"/>
    <property type="match status" value="1"/>
</dbReference>
<dbReference type="VEuPathDB" id="FungiDB:CCM_01770"/>
<dbReference type="InterPro" id="IPR008972">
    <property type="entry name" value="Cupredoxin"/>
</dbReference>
<evidence type="ECO:0000313" key="4">
    <source>
        <dbReference type="Proteomes" id="UP000323067"/>
    </source>
</evidence>
<organism evidence="3 4">
    <name type="scientific">Cordyceps militaris</name>
    <name type="common">Caterpillar fungus</name>
    <name type="synonym">Clavaria militaris</name>
    <dbReference type="NCBI Taxonomy" id="73501"/>
    <lineage>
        <taxon>Eukaryota</taxon>
        <taxon>Fungi</taxon>
        <taxon>Dikarya</taxon>
        <taxon>Ascomycota</taxon>
        <taxon>Pezizomycotina</taxon>
        <taxon>Sordariomycetes</taxon>
        <taxon>Hypocreomycetidae</taxon>
        <taxon>Hypocreales</taxon>
        <taxon>Cordycipitaceae</taxon>
        <taxon>Cordyceps</taxon>
    </lineage>
</organism>
<evidence type="ECO:0000256" key="1">
    <source>
        <dbReference type="SAM" id="MobiDB-lite"/>
    </source>
</evidence>